<accession>A0A4S8L2M7</accession>
<dbReference type="Proteomes" id="UP000297245">
    <property type="component" value="Unassembled WGS sequence"/>
</dbReference>
<keyword evidence="3" id="KW-1185">Reference proteome</keyword>
<gene>
    <name evidence="2" type="ORF">K435DRAFT_784515</name>
</gene>
<evidence type="ECO:0000313" key="3">
    <source>
        <dbReference type="Proteomes" id="UP000297245"/>
    </source>
</evidence>
<proteinExistence type="predicted"/>
<protein>
    <submittedName>
        <fullName evidence="2">Uncharacterized protein</fullName>
    </submittedName>
</protein>
<reference evidence="2 3" key="1">
    <citation type="journal article" date="2019" name="Nat. Ecol. Evol.">
        <title>Megaphylogeny resolves global patterns of mushroom evolution.</title>
        <authorList>
            <person name="Varga T."/>
            <person name="Krizsan K."/>
            <person name="Foldi C."/>
            <person name="Dima B."/>
            <person name="Sanchez-Garcia M."/>
            <person name="Sanchez-Ramirez S."/>
            <person name="Szollosi G.J."/>
            <person name="Szarkandi J.G."/>
            <person name="Papp V."/>
            <person name="Albert L."/>
            <person name="Andreopoulos W."/>
            <person name="Angelini C."/>
            <person name="Antonin V."/>
            <person name="Barry K.W."/>
            <person name="Bougher N.L."/>
            <person name="Buchanan P."/>
            <person name="Buyck B."/>
            <person name="Bense V."/>
            <person name="Catcheside P."/>
            <person name="Chovatia M."/>
            <person name="Cooper J."/>
            <person name="Damon W."/>
            <person name="Desjardin D."/>
            <person name="Finy P."/>
            <person name="Geml J."/>
            <person name="Haridas S."/>
            <person name="Hughes K."/>
            <person name="Justo A."/>
            <person name="Karasinski D."/>
            <person name="Kautmanova I."/>
            <person name="Kiss B."/>
            <person name="Kocsube S."/>
            <person name="Kotiranta H."/>
            <person name="LaButti K.M."/>
            <person name="Lechner B.E."/>
            <person name="Liimatainen K."/>
            <person name="Lipzen A."/>
            <person name="Lukacs Z."/>
            <person name="Mihaltcheva S."/>
            <person name="Morgado L.N."/>
            <person name="Niskanen T."/>
            <person name="Noordeloos M.E."/>
            <person name="Ohm R.A."/>
            <person name="Ortiz-Santana B."/>
            <person name="Ovrebo C."/>
            <person name="Racz N."/>
            <person name="Riley R."/>
            <person name="Savchenko A."/>
            <person name="Shiryaev A."/>
            <person name="Soop K."/>
            <person name="Spirin V."/>
            <person name="Szebenyi C."/>
            <person name="Tomsovsky M."/>
            <person name="Tulloss R.E."/>
            <person name="Uehling J."/>
            <person name="Grigoriev I.V."/>
            <person name="Vagvolgyi C."/>
            <person name="Papp T."/>
            <person name="Martin F.M."/>
            <person name="Miettinen O."/>
            <person name="Hibbett D.S."/>
            <person name="Nagy L.G."/>
        </authorList>
    </citation>
    <scope>NUCLEOTIDE SEQUENCE [LARGE SCALE GENOMIC DNA]</scope>
    <source>
        <strain evidence="2 3">CBS 962.96</strain>
    </source>
</reference>
<feature type="compositionally biased region" description="Basic and acidic residues" evidence="1">
    <location>
        <begin position="1"/>
        <end position="10"/>
    </location>
</feature>
<feature type="region of interest" description="Disordered" evidence="1">
    <location>
        <begin position="1"/>
        <end position="25"/>
    </location>
</feature>
<dbReference type="EMBL" id="ML179712">
    <property type="protein sequence ID" value="THU82726.1"/>
    <property type="molecule type" value="Genomic_DNA"/>
</dbReference>
<name>A0A4S8L2M7_DENBC</name>
<evidence type="ECO:0000313" key="2">
    <source>
        <dbReference type="EMBL" id="THU82726.1"/>
    </source>
</evidence>
<sequence length="100" mass="11137">MASLSHRETDLGAGNDTQSKKTDKANYSVSAHVVESAQVPDATVKAPEPLQLDIDDNWLTDPDNPRTWSTFQKWTATGIVRYCSFSVSSYLALQFPKLYI</sequence>
<organism evidence="2 3">
    <name type="scientific">Dendrothele bispora (strain CBS 962.96)</name>
    <dbReference type="NCBI Taxonomy" id="1314807"/>
    <lineage>
        <taxon>Eukaryota</taxon>
        <taxon>Fungi</taxon>
        <taxon>Dikarya</taxon>
        <taxon>Basidiomycota</taxon>
        <taxon>Agaricomycotina</taxon>
        <taxon>Agaricomycetes</taxon>
        <taxon>Agaricomycetidae</taxon>
        <taxon>Agaricales</taxon>
        <taxon>Agaricales incertae sedis</taxon>
        <taxon>Dendrothele</taxon>
    </lineage>
</organism>
<dbReference type="AlphaFoldDB" id="A0A4S8L2M7"/>
<evidence type="ECO:0000256" key="1">
    <source>
        <dbReference type="SAM" id="MobiDB-lite"/>
    </source>
</evidence>